<feature type="region of interest" description="Disordered" evidence="1">
    <location>
        <begin position="76"/>
        <end position="96"/>
    </location>
</feature>
<feature type="compositionally biased region" description="Acidic residues" evidence="1">
    <location>
        <begin position="156"/>
        <end position="202"/>
    </location>
</feature>
<dbReference type="Pfam" id="PF20920">
    <property type="entry name" value="DAXX_hist_bd"/>
    <property type="match status" value="1"/>
</dbReference>
<dbReference type="GO" id="GO:0042981">
    <property type="term" value="P:regulation of apoptotic process"/>
    <property type="evidence" value="ECO:0007669"/>
    <property type="project" value="TreeGrafter"/>
</dbReference>
<proteinExistence type="predicted"/>
<accession>A0AAV2RAC1</accession>
<feature type="compositionally biased region" description="Basic and acidic residues" evidence="1">
    <location>
        <begin position="246"/>
        <end position="270"/>
    </location>
</feature>
<evidence type="ECO:0000313" key="4">
    <source>
        <dbReference type="Proteomes" id="UP001497623"/>
    </source>
</evidence>
<dbReference type="EMBL" id="CAXKWB010017839">
    <property type="protein sequence ID" value="CAL4119857.1"/>
    <property type="molecule type" value="Genomic_DNA"/>
</dbReference>
<organism evidence="3 4">
    <name type="scientific">Meganyctiphanes norvegica</name>
    <name type="common">Northern krill</name>
    <name type="synonym">Thysanopoda norvegica</name>
    <dbReference type="NCBI Taxonomy" id="48144"/>
    <lineage>
        <taxon>Eukaryota</taxon>
        <taxon>Metazoa</taxon>
        <taxon>Ecdysozoa</taxon>
        <taxon>Arthropoda</taxon>
        <taxon>Crustacea</taxon>
        <taxon>Multicrustacea</taxon>
        <taxon>Malacostraca</taxon>
        <taxon>Eumalacostraca</taxon>
        <taxon>Eucarida</taxon>
        <taxon>Euphausiacea</taxon>
        <taxon>Euphausiidae</taxon>
        <taxon>Meganyctiphanes</taxon>
    </lineage>
</organism>
<dbReference type="InterPro" id="IPR046378">
    <property type="entry name" value="DAXX_histone-bd"/>
</dbReference>
<dbReference type="GO" id="GO:0006334">
    <property type="term" value="P:nucleosome assembly"/>
    <property type="evidence" value="ECO:0007669"/>
    <property type="project" value="TreeGrafter"/>
</dbReference>
<dbReference type="PANTHER" id="PTHR12766">
    <property type="entry name" value="DEATH DOMAIN-ASSOCIATED PROTEIN 6 DAXX"/>
    <property type="match status" value="1"/>
</dbReference>
<gene>
    <name evidence="3" type="ORF">MNOR_LOCUS21824</name>
</gene>
<protein>
    <recommendedName>
        <fullName evidence="2">Daxx histone-binding domain-containing protein</fullName>
    </recommendedName>
</protein>
<dbReference type="Proteomes" id="UP001497623">
    <property type="component" value="Unassembled WGS sequence"/>
</dbReference>
<evidence type="ECO:0000313" key="3">
    <source>
        <dbReference type="EMBL" id="CAL4119857.1"/>
    </source>
</evidence>
<evidence type="ECO:0000256" key="1">
    <source>
        <dbReference type="SAM" id="MobiDB-lite"/>
    </source>
</evidence>
<dbReference type="Gene3D" id="1.20.58.2170">
    <property type="match status" value="1"/>
</dbReference>
<dbReference type="InterPro" id="IPR046426">
    <property type="entry name" value="DAXX_histone-bd_sf"/>
</dbReference>
<evidence type="ECO:0000259" key="2">
    <source>
        <dbReference type="Pfam" id="PF20920"/>
    </source>
</evidence>
<comment type="caution">
    <text evidence="3">The sequence shown here is derived from an EMBL/GenBank/DDBJ whole genome shotgun (WGS) entry which is preliminary data.</text>
</comment>
<dbReference type="PANTHER" id="PTHR12766:SF7">
    <property type="entry name" value="DEATH DOMAIN-ASSOCIATED PROTEIN 6"/>
    <property type="match status" value="1"/>
</dbReference>
<feature type="non-terminal residue" evidence="3">
    <location>
        <position position="1"/>
    </location>
</feature>
<feature type="domain" description="Daxx histone-binding" evidence="2">
    <location>
        <begin position="34"/>
        <end position="115"/>
    </location>
</feature>
<dbReference type="AlphaFoldDB" id="A0AAV2RAC1"/>
<name>A0AAV2RAC1_MEGNR</name>
<dbReference type="GO" id="GO:0050681">
    <property type="term" value="F:nuclear androgen receptor binding"/>
    <property type="evidence" value="ECO:0007669"/>
    <property type="project" value="TreeGrafter"/>
</dbReference>
<dbReference type="GO" id="GO:0003713">
    <property type="term" value="F:transcription coactivator activity"/>
    <property type="evidence" value="ECO:0007669"/>
    <property type="project" value="TreeGrafter"/>
</dbReference>
<feature type="compositionally biased region" description="Basic and acidic residues" evidence="1">
    <location>
        <begin position="117"/>
        <end position="131"/>
    </location>
</feature>
<feature type="compositionally biased region" description="Acidic residues" evidence="1">
    <location>
        <begin position="211"/>
        <end position="238"/>
    </location>
</feature>
<dbReference type="GO" id="GO:0042393">
    <property type="term" value="F:histone binding"/>
    <property type="evidence" value="ECO:0007669"/>
    <property type="project" value="InterPro"/>
</dbReference>
<feature type="compositionally biased region" description="Basic and acidic residues" evidence="1">
    <location>
        <begin position="141"/>
        <end position="155"/>
    </location>
</feature>
<keyword evidence="4" id="KW-1185">Reference proteome</keyword>
<feature type="region of interest" description="Disordered" evidence="1">
    <location>
        <begin position="117"/>
        <end position="270"/>
    </location>
</feature>
<feature type="compositionally biased region" description="Basic and acidic residues" evidence="1">
    <location>
        <begin position="77"/>
        <end position="96"/>
    </location>
</feature>
<reference evidence="3 4" key="1">
    <citation type="submission" date="2024-05" db="EMBL/GenBank/DDBJ databases">
        <authorList>
            <person name="Wallberg A."/>
        </authorList>
    </citation>
    <scope>NUCLEOTIDE SEQUENCE [LARGE SCALE GENOMIC DNA]</scope>
</reference>
<sequence length="270" mass="31194">GSRYAEINKRISAWVNKHKEFPDYCDILNLVKKVTKDSLLPLRPETVRVQAQDIFREVGKMLKDRRESDDLEIFYSRADDALEDPGSKDEDLDRKLAENEEVAREKIDKVFQDWVEKESEWRENQDTEASKKNKSPKKGTTKSDVDGAENNKNENVDDEQDDEQDEQDDEQDDDGDDEVSLPDLEADFKDEDEDEEDDDIDTVIESANNVDTEEEDEEEDQDDLSEEDVPILDSEELDAIAMETNSGEKRKLEDSEESVNRKKICEDNSS</sequence>
<dbReference type="GO" id="GO:0016605">
    <property type="term" value="C:PML body"/>
    <property type="evidence" value="ECO:0007669"/>
    <property type="project" value="TreeGrafter"/>
</dbReference>
<dbReference type="GO" id="GO:0003714">
    <property type="term" value="F:transcription corepressor activity"/>
    <property type="evidence" value="ECO:0007669"/>
    <property type="project" value="TreeGrafter"/>
</dbReference>